<dbReference type="PANTHER" id="PTHR35089:SF1">
    <property type="entry name" value="CHAPERONE PROTEIN SKP"/>
    <property type="match status" value="1"/>
</dbReference>
<dbReference type="GO" id="GO:0005829">
    <property type="term" value="C:cytosol"/>
    <property type="evidence" value="ECO:0007669"/>
    <property type="project" value="TreeGrafter"/>
</dbReference>
<dbReference type="InterPro" id="IPR024930">
    <property type="entry name" value="Skp_dom_sf"/>
</dbReference>
<evidence type="ECO:0000313" key="5">
    <source>
        <dbReference type="EMBL" id="QCD36017.1"/>
    </source>
</evidence>
<organism evidence="5 6">
    <name type="scientific">Muribaculum gordoncarteri</name>
    <dbReference type="NCBI Taxonomy" id="2530390"/>
    <lineage>
        <taxon>Bacteria</taxon>
        <taxon>Pseudomonadati</taxon>
        <taxon>Bacteroidota</taxon>
        <taxon>Bacteroidia</taxon>
        <taxon>Bacteroidales</taxon>
        <taxon>Muribaculaceae</taxon>
        <taxon>Muribaculum</taxon>
    </lineage>
</organism>
<proteinExistence type="inferred from homology"/>
<keyword evidence="3" id="KW-0175">Coiled coil</keyword>
<gene>
    <name evidence="5" type="ORF">E7746_09045</name>
</gene>
<evidence type="ECO:0000256" key="4">
    <source>
        <dbReference type="SAM" id="SignalP"/>
    </source>
</evidence>
<dbReference type="EMBL" id="CP039393">
    <property type="protein sequence ID" value="QCD36017.1"/>
    <property type="molecule type" value="Genomic_DNA"/>
</dbReference>
<dbReference type="SUPFAM" id="SSF111384">
    <property type="entry name" value="OmpH-like"/>
    <property type="match status" value="1"/>
</dbReference>
<dbReference type="PANTHER" id="PTHR35089">
    <property type="entry name" value="CHAPERONE PROTEIN SKP"/>
    <property type="match status" value="1"/>
</dbReference>
<keyword evidence="6" id="KW-1185">Reference proteome</keyword>
<comment type="similarity">
    <text evidence="1">Belongs to the Skp family.</text>
</comment>
<accession>A0A4V1D1Q4</accession>
<dbReference type="SMART" id="SM00935">
    <property type="entry name" value="OmpH"/>
    <property type="match status" value="1"/>
</dbReference>
<dbReference type="GO" id="GO:0051082">
    <property type="term" value="F:unfolded protein binding"/>
    <property type="evidence" value="ECO:0007669"/>
    <property type="project" value="InterPro"/>
</dbReference>
<dbReference type="Gene3D" id="3.30.910.20">
    <property type="entry name" value="Skp domain"/>
    <property type="match status" value="1"/>
</dbReference>
<evidence type="ECO:0000256" key="3">
    <source>
        <dbReference type="SAM" id="Coils"/>
    </source>
</evidence>
<evidence type="ECO:0000313" key="6">
    <source>
        <dbReference type="Proteomes" id="UP000297031"/>
    </source>
</evidence>
<evidence type="ECO:0000256" key="1">
    <source>
        <dbReference type="ARBA" id="ARBA00009091"/>
    </source>
</evidence>
<feature type="signal peptide" evidence="4">
    <location>
        <begin position="1"/>
        <end position="37"/>
    </location>
</feature>
<keyword evidence="2 4" id="KW-0732">Signal</keyword>
<dbReference type="GO" id="GO:0050821">
    <property type="term" value="P:protein stabilization"/>
    <property type="evidence" value="ECO:0007669"/>
    <property type="project" value="TreeGrafter"/>
</dbReference>
<dbReference type="OrthoDB" id="1493259at2"/>
<feature type="coiled-coil region" evidence="3">
    <location>
        <begin position="131"/>
        <end position="158"/>
    </location>
</feature>
<dbReference type="InterPro" id="IPR005632">
    <property type="entry name" value="Chaperone_Skp"/>
</dbReference>
<dbReference type="Pfam" id="PF03938">
    <property type="entry name" value="OmpH"/>
    <property type="match status" value="1"/>
</dbReference>
<protein>
    <submittedName>
        <fullName evidence="5">OmpH family outer membrane protein</fullName>
    </submittedName>
</protein>
<dbReference type="Proteomes" id="UP000297031">
    <property type="component" value="Chromosome"/>
</dbReference>
<dbReference type="AlphaFoldDB" id="A0A4V1D1Q4"/>
<name>A0A4V1D1Q4_9BACT</name>
<reference evidence="5 6" key="1">
    <citation type="submission" date="2019-02" db="EMBL/GenBank/DDBJ databases">
        <title>Isolation and identification of novel species under the genus Muribaculum.</title>
        <authorList>
            <person name="Miyake S."/>
            <person name="Ding Y."/>
            <person name="Low A."/>
            <person name="Soh M."/>
            <person name="Seedorf H."/>
        </authorList>
    </citation>
    <scope>NUCLEOTIDE SEQUENCE [LARGE SCALE GENOMIC DNA]</scope>
    <source>
        <strain evidence="5 6">TLL-A4</strain>
    </source>
</reference>
<feature type="chain" id="PRO_5020454561" evidence="4">
    <location>
        <begin position="38"/>
        <end position="216"/>
    </location>
</feature>
<dbReference type="KEGG" id="mgod:E7746_09045"/>
<sequence>MRRKNDYSTTKNILTIFKMKNFALCAKSLMLILAVLAVSCSDNGSADATKTETKVESAPAVTLNIRYIDGDSIAAHYNLAKDFKEAQLRSFSKIDNAQRTRGAELQKLGSSIQQKVNNNGYLSEASYKADVESFNKKQAEAENYLASLQREAEQEMIQQQVQLNDSIEAFIKDYNAKKGYDAILFKNAGVYFNPALDITDEVIKGLNARYNKVSEK</sequence>
<evidence type="ECO:0000256" key="2">
    <source>
        <dbReference type="ARBA" id="ARBA00022729"/>
    </source>
</evidence>